<organism evidence="1 2">
    <name type="scientific">Violaceomyces palustris</name>
    <dbReference type="NCBI Taxonomy" id="1673888"/>
    <lineage>
        <taxon>Eukaryota</taxon>
        <taxon>Fungi</taxon>
        <taxon>Dikarya</taxon>
        <taxon>Basidiomycota</taxon>
        <taxon>Ustilaginomycotina</taxon>
        <taxon>Ustilaginomycetes</taxon>
        <taxon>Violaceomycetales</taxon>
        <taxon>Violaceomycetaceae</taxon>
        <taxon>Violaceomyces</taxon>
    </lineage>
</organism>
<dbReference type="EMBL" id="KZ819886">
    <property type="protein sequence ID" value="PWN50917.1"/>
    <property type="molecule type" value="Genomic_DNA"/>
</dbReference>
<sequence length="807" mass="86272">MAFILSAQLLGHQADVRSVSSVSTKHGHPIILSASRDQTAIIWTRSASSANEYEQAAVLGGHGGFVNASAFISDEEGNLLALTAGQDKLVNAFEVETDQRGAVKASKTPDFTLIGHEDNVCALDVGPGGSYIVSGSWDKTAKIWKNWDCVTTFKGHSQAVWAVLAVDSERVLTASADKLVRLWSISNPKEPIAVFTGHTDAVRGLVLLEGGQSFASCGNDGTINLYSLADITLKARNAPLQTLSGHTSFVYSLANLPGGKGELVSAGEDRSVRVWRDGSLVQTITIPAISAWTVDVLDNGDIVCGSSDSFVRVFTRDSSRAADPEEIKAYEHTISSQALNQTQVGDINKESLPGKEALSQPGSKEGQTKMVKNGDIVEAYQWSAASGKWEKIGEVVGGVGSGQKKLHEGKEYDYVFDVDIADGVPPLKLPYNLSENPFVAAQRFLEKNDLPMSYIDQVVKFIEKNSQTVSLGATEYVDPYTGSSRYTGTPTGFGSQSAPPPHVPSTVYTGAGNVDPFTRSTIPESFSKVARTSIIPQKAFLSFKTINLQAVRAKIGQLNDHEKANGGPSLSDGEISSLDSLIAALSSSPSSATPLDLSAPIRLLGCWSPSSRFPALDLIRFAVLHNTTVGPTEVARLAFEASQWGEDWPAAGDEAAAKARDTNSMLAMRTLANLWNSAGSIAELERDGVSIIGSLQQSGFERLSKNARVAFATVVYNASAFISSEAKKVIFAGLVLDLVVEILQKETGEAEVIYRTLVALGNLLVSSSSASLKSSKVDSAKEAMLRWTERLKGEERFVSLKRELGSL</sequence>
<dbReference type="Proteomes" id="UP000245626">
    <property type="component" value="Unassembled WGS sequence"/>
</dbReference>
<reference evidence="1 2" key="1">
    <citation type="journal article" date="2018" name="Mol. Biol. Evol.">
        <title>Broad Genomic Sampling Reveals a Smut Pathogenic Ancestry of the Fungal Clade Ustilaginomycotina.</title>
        <authorList>
            <person name="Kijpornyongpan T."/>
            <person name="Mondo S.J."/>
            <person name="Barry K."/>
            <person name="Sandor L."/>
            <person name="Lee J."/>
            <person name="Lipzen A."/>
            <person name="Pangilinan J."/>
            <person name="LaButti K."/>
            <person name="Hainaut M."/>
            <person name="Henrissat B."/>
            <person name="Grigoriev I.V."/>
            <person name="Spatafora J.W."/>
            <person name="Aime M.C."/>
        </authorList>
    </citation>
    <scope>NUCLEOTIDE SEQUENCE [LARGE SCALE GENOMIC DNA]</scope>
    <source>
        <strain evidence="1 2">SA 807</strain>
    </source>
</reference>
<evidence type="ECO:0000313" key="2">
    <source>
        <dbReference type="Proteomes" id="UP000245626"/>
    </source>
</evidence>
<evidence type="ECO:0000313" key="1">
    <source>
        <dbReference type="EMBL" id="PWN50917.1"/>
    </source>
</evidence>
<keyword evidence="2" id="KW-1185">Reference proteome</keyword>
<proteinExistence type="predicted"/>
<name>A0ACD0NYR6_9BASI</name>
<accession>A0ACD0NYR6</accession>
<protein>
    <submittedName>
        <fullName evidence="1">PFU-domain-containing protein</fullName>
    </submittedName>
</protein>
<gene>
    <name evidence="1" type="ORF">IE53DRAFT_386758</name>
</gene>